<comment type="similarity">
    <text evidence="1 3">Belongs to the short-chain dehydrogenases/reductases (SDR) family.</text>
</comment>
<dbReference type="InterPro" id="IPR020904">
    <property type="entry name" value="Sc_DH/Rdtase_CS"/>
</dbReference>
<evidence type="ECO:0000313" key="6">
    <source>
        <dbReference type="Proteomes" id="UP001629214"/>
    </source>
</evidence>
<dbReference type="PRINTS" id="PR00080">
    <property type="entry name" value="SDRFAMILY"/>
</dbReference>
<dbReference type="EMBL" id="JAQQFR010000004">
    <property type="protein sequence ID" value="MFL9878358.1"/>
    <property type="molecule type" value="Genomic_DNA"/>
</dbReference>
<accession>A0ABW8Z7U4</accession>
<dbReference type="Proteomes" id="UP001629214">
    <property type="component" value="Unassembled WGS sequence"/>
</dbReference>
<dbReference type="PROSITE" id="PS00061">
    <property type="entry name" value="ADH_SHORT"/>
    <property type="match status" value="1"/>
</dbReference>
<dbReference type="CDD" id="cd05370">
    <property type="entry name" value="SDR_c2"/>
    <property type="match status" value="1"/>
</dbReference>
<dbReference type="PANTHER" id="PTHR44196">
    <property type="entry name" value="DEHYDROGENASE/REDUCTASE SDR FAMILY MEMBER 7B"/>
    <property type="match status" value="1"/>
</dbReference>
<dbReference type="PRINTS" id="PR00081">
    <property type="entry name" value="GDHRDH"/>
</dbReference>
<reference evidence="5 6" key="1">
    <citation type="journal article" date="2024" name="Chem. Sci.">
        <title>Discovery of megapolipeptins by genome mining of a Burkholderiales bacteria collection.</title>
        <authorList>
            <person name="Paulo B.S."/>
            <person name="Recchia M.J.J."/>
            <person name="Lee S."/>
            <person name="Fergusson C.H."/>
            <person name="Romanowski S.B."/>
            <person name="Hernandez A."/>
            <person name="Krull N."/>
            <person name="Liu D.Y."/>
            <person name="Cavanagh H."/>
            <person name="Bos A."/>
            <person name="Gray C.A."/>
            <person name="Murphy B.T."/>
            <person name="Linington R.G."/>
            <person name="Eustaquio A.S."/>
        </authorList>
    </citation>
    <scope>NUCLEOTIDE SEQUENCE [LARGE SCALE GENOMIC DNA]</scope>
    <source>
        <strain evidence="5 6">RL21-008-BIB-B</strain>
    </source>
</reference>
<dbReference type="Pfam" id="PF00106">
    <property type="entry name" value="adh_short"/>
    <property type="match status" value="1"/>
</dbReference>
<keyword evidence="6" id="KW-1185">Reference proteome</keyword>
<dbReference type="SUPFAM" id="SSF51735">
    <property type="entry name" value="NAD(P)-binding Rossmann-fold domains"/>
    <property type="match status" value="1"/>
</dbReference>
<evidence type="ECO:0000256" key="2">
    <source>
        <dbReference type="ARBA" id="ARBA00023002"/>
    </source>
</evidence>
<proteinExistence type="inferred from homology"/>
<organism evidence="5 6">
    <name type="scientific">Herbaspirillum rhizosphaerae</name>
    <dbReference type="NCBI Taxonomy" id="346179"/>
    <lineage>
        <taxon>Bacteria</taxon>
        <taxon>Pseudomonadati</taxon>
        <taxon>Pseudomonadota</taxon>
        <taxon>Betaproteobacteria</taxon>
        <taxon>Burkholderiales</taxon>
        <taxon>Oxalobacteraceae</taxon>
        <taxon>Herbaspirillum</taxon>
    </lineage>
</organism>
<dbReference type="RefSeq" id="WP_408167238.1">
    <property type="nucleotide sequence ID" value="NZ_JAQQFR010000004.1"/>
</dbReference>
<comment type="caution">
    <text evidence="5">The sequence shown here is derived from an EMBL/GenBank/DDBJ whole genome shotgun (WGS) entry which is preliminary data.</text>
</comment>
<evidence type="ECO:0000256" key="3">
    <source>
        <dbReference type="RuleBase" id="RU000363"/>
    </source>
</evidence>
<dbReference type="InterPro" id="IPR002347">
    <property type="entry name" value="SDR_fam"/>
</dbReference>
<evidence type="ECO:0000313" key="5">
    <source>
        <dbReference type="EMBL" id="MFL9878358.1"/>
    </source>
</evidence>
<dbReference type="InterPro" id="IPR057326">
    <property type="entry name" value="KR_dom"/>
</dbReference>
<dbReference type="InterPro" id="IPR036291">
    <property type="entry name" value="NAD(P)-bd_dom_sf"/>
</dbReference>
<feature type="domain" description="Ketoreductase" evidence="4">
    <location>
        <begin position="6"/>
        <end position="181"/>
    </location>
</feature>
<keyword evidence="2" id="KW-0560">Oxidoreductase</keyword>
<dbReference type="SMART" id="SM00822">
    <property type="entry name" value="PKS_KR"/>
    <property type="match status" value="1"/>
</dbReference>
<evidence type="ECO:0000259" key="4">
    <source>
        <dbReference type="SMART" id="SM00822"/>
    </source>
</evidence>
<sequence>MKLKNKTILITGGSSGIGFELTRRLIALGNTVIITGRDVDKLHGAKSMLPQVHIIRSDVSDVAAIAALHAQVTSQFPALDVLINNAGIMRNLDLNDARHDVADITREIDINLSGPLRMVQQFLPHLKMQKDAAIINVSSGLAFIPFVSSPVYSATKAALHSYSQALRVQLRGSSVTVIELAPPGTETPLFREEFKEEVKDMKAMDVKVLAEHAIKGIEAGKLEIRPGLSNVLKLMSRLAPEFMLNQLAKSFRPTGV</sequence>
<dbReference type="Gene3D" id="3.40.50.720">
    <property type="entry name" value="NAD(P)-binding Rossmann-like Domain"/>
    <property type="match status" value="1"/>
</dbReference>
<name>A0ABW8Z7U4_9BURK</name>
<gene>
    <name evidence="5" type="ORF">PQR63_08200</name>
</gene>
<evidence type="ECO:0000256" key="1">
    <source>
        <dbReference type="ARBA" id="ARBA00006484"/>
    </source>
</evidence>
<dbReference type="PANTHER" id="PTHR44196:SF1">
    <property type="entry name" value="DEHYDROGENASE_REDUCTASE SDR FAMILY MEMBER 7B"/>
    <property type="match status" value="1"/>
</dbReference>
<protein>
    <submittedName>
        <fullName evidence="5">SDR family NAD(P)-dependent oxidoreductase</fullName>
    </submittedName>
</protein>